<accession>A0A370H4U8</accession>
<sequence length="74" mass="8317">MHIFGAFELDSQLGTPDNPAGVRIAFLRYTRGEDGRLFLTSGCTSFEGIEGQINSLQDELDELRERARRAFQVP</sequence>
<evidence type="ECO:0000313" key="3">
    <source>
        <dbReference type="Proteomes" id="UP000254925"/>
    </source>
</evidence>
<dbReference type="AlphaFoldDB" id="A0A370H4U8"/>
<proteinExistence type="predicted"/>
<keyword evidence="3" id="KW-1185">Reference proteome</keyword>
<dbReference type="OrthoDB" id="8019942at2"/>
<dbReference type="EMBL" id="QQBB01000018">
    <property type="protein sequence ID" value="RDI51355.1"/>
    <property type="molecule type" value="Genomic_DNA"/>
</dbReference>
<evidence type="ECO:0000256" key="1">
    <source>
        <dbReference type="SAM" id="Coils"/>
    </source>
</evidence>
<feature type="coiled-coil region" evidence="1">
    <location>
        <begin position="46"/>
        <end position="73"/>
    </location>
</feature>
<dbReference type="Proteomes" id="UP000254925">
    <property type="component" value="Unassembled WGS sequence"/>
</dbReference>
<organism evidence="2 3">
    <name type="scientific">Microvirga subterranea</name>
    <dbReference type="NCBI Taxonomy" id="186651"/>
    <lineage>
        <taxon>Bacteria</taxon>
        <taxon>Pseudomonadati</taxon>
        <taxon>Pseudomonadota</taxon>
        <taxon>Alphaproteobacteria</taxon>
        <taxon>Hyphomicrobiales</taxon>
        <taxon>Methylobacteriaceae</taxon>
        <taxon>Microvirga</taxon>
    </lineage>
</organism>
<keyword evidence="1" id="KW-0175">Coiled coil</keyword>
<comment type="caution">
    <text evidence="2">The sequence shown here is derived from an EMBL/GenBank/DDBJ whole genome shotgun (WGS) entry which is preliminary data.</text>
</comment>
<reference evidence="2 3" key="1">
    <citation type="submission" date="2018-07" db="EMBL/GenBank/DDBJ databases">
        <title>Genomic Encyclopedia of Type Strains, Phase IV (KMG-IV): sequencing the most valuable type-strain genomes for metagenomic binning, comparative biology and taxonomic classification.</title>
        <authorList>
            <person name="Goeker M."/>
        </authorList>
    </citation>
    <scope>NUCLEOTIDE SEQUENCE [LARGE SCALE GENOMIC DNA]</scope>
    <source>
        <strain evidence="2 3">DSM 14364</strain>
    </source>
</reference>
<gene>
    <name evidence="2" type="ORF">DES45_11811</name>
</gene>
<evidence type="ECO:0000313" key="2">
    <source>
        <dbReference type="EMBL" id="RDI51355.1"/>
    </source>
</evidence>
<protein>
    <submittedName>
        <fullName evidence="2">Uncharacterized protein</fullName>
    </submittedName>
</protein>
<name>A0A370H4U8_9HYPH</name>